<accession>A0ABS5GGF3</accession>
<organism evidence="1 2">
    <name type="scientific">Bradyrhizobium denitrificans</name>
    <dbReference type="NCBI Taxonomy" id="2734912"/>
    <lineage>
        <taxon>Bacteria</taxon>
        <taxon>Pseudomonadati</taxon>
        <taxon>Pseudomonadota</taxon>
        <taxon>Alphaproteobacteria</taxon>
        <taxon>Hyphomicrobiales</taxon>
        <taxon>Nitrobacteraceae</taxon>
        <taxon>Bradyrhizobium</taxon>
    </lineage>
</organism>
<protein>
    <submittedName>
        <fullName evidence="1">Uncharacterized protein</fullName>
    </submittedName>
</protein>
<dbReference type="RefSeq" id="WP_172242413.1">
    <property type="nucleotide sequence ID" value="NZ_JABFDP010000038.1"/>
</dbReference>
<evidence type="ECO:0000313" key="1">
    <source>
        <dbReference type="EMBL" id="MBR1140354.1"/>
    </source>
</evidence>
<evidence type="ECO:0000313" key="2">
    <source>
        <dbReference type="Proteomes" id="UP001314635"/>
    </source>
</evidence>
<dbReference type="EMBL" id="JAFCLK010000039">
    <property type="protein sequence ID" value="MBR1140354.1"/>
    <property type="molecule type" value="Genomic_DNA"/>
</dbReference>
<proteinExistence type="predicted"/>
<comment type="caution">
    <text evidence="1">The sequence shown here is derived from an EMBL/GenBank/DDBJ whole genome shotgun (WGS) entry which is preliminary data.</text>
</comment>
<reference evidence="2" key="1">
    <citation type="journal article" date="2021" name="ISME J.">
        <title>Evolutionary origin and ecological implication of a unique nif island in free-living Bradyrhizobium lineages.</title>
        <authorList>
            <person name="Tao J."/>
        </authorList>
    </citation>
    <scope>NUCLEOTIDE SEQUENCE [LARGE SCALE GENOMIC DNA]</scope>
    <source>
        <strain evidence="2">SZCCT0094</strain>
    </source>
</reference>
<dbReference type="Proteomes" id="UP001314635">
    <property type="component" value="Unassembled WGS sequence"/>
</dbReference>
<keyword evidence="2" id="KW-1185">Reference proteome</keyword>
<gene>
    <name evidence="1" type="ORF">JQ619_31810</name>
</gene>
<sequence>MGDEALFRIRNEDDAWDIFQAALEKKIEVAPQQLKINWEGWPRIRIYLPDVPEDGSISSSMMGAILQLQKSIYRTHALLSTGSDNLRTLSQIERERFEIRVKVDKGSSDLSINLSDIISKYGNDIIAKMTGTELLIMVLGLALIYAGKLVVSEFLKAKTDQRRLASDDDKTRELLANYRAQLEHDSKRFELLTKALDQRPILKQIEDSAAEARDEILKAVAEEHGGEIQGIAVPHEVATEISSVSRAQSSEARLAGQYRVAKVDTTVTDGFRVTLEDIKTGQLVTASLFDAVISSEHRRILQDAEWNKKPLFVEMSARMLRGRVVDAKIVSVGVQQPQRAK</sequence>
<name>A0ABS5GGF3_9BRAD</name>